<protein>
    <submittedName>
        <fullName evidence="2">General secretion pathway protein GspN</fullName>
    </submittedName>
</protein>
<evidence type="ECO:0000313" key="5">
    <source>
        <dbReference type="Proteomes" id="UP000437970"/>
    </source>
</evidence>
<gene>
    <name evidence="3" type="ORF">GHN41_19100</name>
    <name evidence="2" type="ORF">GHN86_13045</name>
    <name evidence="1" type="ORF">GHN94_23240</name>
    <name evidence="4" type="ORF">GHO29_23950</name>
</gene>
<evidence type="ECO:0000313" key="3">
    <source>
        <dbReference type="EMBL" id="MQU18539.1"/>
    </source>
</evidence>
<evidence type="ECO:0000313" key="1">
    <source>
        <dbReference type="EMBL" id="MQT28709.1"/>
    </source>
</evidence>
<evidence type="ECO:0000313" key="6">
    <source>
        <dbReference type="Proteomes" id="UP000443000"/>
    </source>
</evidence>
<evidence type="ECO:0000313" key="7">
    <source>
        <dbReference type="Proteomes" id="UP000713985"/>
    </source>
</evidence>
<evidence type="ECO:0000313" key="2">
    <source>
        <dbReference type="EMBL" id="MQT80985.1"/>
    </source>
</evidence>
<dbReference type="Proteomes" id="UP000443000">
    <property type="component" value="Unassembled WGS sequence"/>
</dbReference>
<dbReference type="AlphaFoldDB" id="A0A6A7YZH6"/>
<dbReference type="RefSeq" id="WP_153383013.1">
    <property type="nucleotide sequence ID" value="NZ_JBITTT010000015.1"/>
</dbReference>
<reference evidence="5 6" key="1">
    <citation type="submission" date="2019-10" db="EMBL/GenBank/DDBJ databases">
        <title>Evaluation of single-gene subtyping targets for Pseudomonas.</title>
        <authorList>
            <person name="Reichler S.J."/>
            <person name="Orsi R.H."/>
            <person name="Wiedmann M."/>
            <person name="Martin N.H."/>
            <person name="Murphy S.I."/>
        </authorList>
    </citation>
    <scope>NUCLEOTIDE SEQUENCE</scope>
    <source>
        <strain evidence="1 7">FSL R10-0802</strain>
        <strain evidence="3 6">FSL R10-1594</strain>
        <strain evidence="4 5">FSL R10-1984</strain>
        <strain evidence="2">FSL R10-2339</strain>
    </source>
</reference>
<dbReference type="Proteomes" id="UP000713985">
    <property type="component" value="Unassembled WGS sequence"/>
</dbReference>
<organism evidence="2">
    <name type="scientific">Pseudomonas helleri</name>
    <dbReference type="NCBI Taxonomy" id="1608996"/>
    <lineage>
        <taxon>Bacteria</taxon>
        <taxon>Pseudomonadati</taxon>
        <taxon>Pseudomonadota</taxon>
        <taxon>Gammaproteobacteria</taxon>
        <taxon>Pseudomonadales</taxon>
        <taxon>Pseudomonadaceae</taxon>
        <taxon>Pseudomonas</taxon>
    </lineage>
</organism>
<proteinExistence type="predicted"/>
<evidence type="ECO:0000313" key="4">
    <source>
        <dbReference type="EMBL" id="MQU29511.1"/>
    </source>
</evidence>
<dbReference type="EMBL" id="WIWP01000099">
    <property type="protein sequence ID" value="MQT28709.1"/>
    <property type="molecule type" value="Genomic_DNA"/>
</dbReference>
<sequence>MKFNRLTLTLLATTALLTATAISLLMGAGQTVDWLPAGAPREAAPAKPPQVLKALSSQALELTWQQSMFSPQRKADRVAGKGQASLDGIRLSGVIITGPAQWVLLRMPDQHTLKLAVGSTLDNGWTLTGATPQHATFSHQGQTRELRLPLLRLPPPSKAPLITLPDVPTP</sequence>
<dbReference type="Proteomes" id="UP000437970">
    <property type="component" value="Unassembled WGS sequence"/>
</dbReference>
<accession>A0A6A7YZH6</accession>
<dbReference type="EMBL" id="WIWC01000019">
    <property type="protein sequence ID" value="MQT80985.1"/>
    <property type="molecule type" value="Genomic_DNA"/>
</dbReference>
<keyword evidence="7" id="KW-1185">Reference proteome</keyword>
<dbReference type="EMBL" id="WIVW01000074">
    <property type="protein sequence ID" value="MQU29511.1"/>
    <property type="molecule type" value="Genomic_DNA"/>
</dbReference>
<comment type="caution">
    <text evidence="2">The sequence shown here is derived from an EMBL/GenBank/DDBJ whole genome shotgun (WGS) entry which is preliminary data.</text>
</comment>
<dbReference type="OrthoDB" id="5951700at2"/>
<name>A0A6A7YZH6_9PSED</name>
<dbReference type="EMBL" id="WIVT01000029">
    <property type="protein sequence ID" value="MQU18539.1"/>
    <property type="molecule type" value="Genomic_DNA"/>
</dbReference>